<dbReference type="AlphaFoldDB" id="A0A1T4PXP1"/>
<reference evidence="1 2" key="1">
    <citation type="submission" date="2017-02" db="EMBL/GenBank/DDBJ databases">
        <authorList>
            <person name="Peterson S.W."/>
        </authorList>
    </citation>
    <scope>NUCLEOTIDE SEQUENCE [LARGE SCALE GENOMIC DNA]</scope>
    <source>
        <strain evidence="1 2">ATCC BAA-1030</strain>
    </source>
</reference>
<dbReference type="RefSeq" id="WP_159443287.1">
    <property type="nucleotide sequence ID" value="NZ_FUXI01000023.1"/>
</dbReference>
<name>A0A1T4PXP1_9ENTE</name>
<dbReference type="Proteomes" id="UP000190328">
    <property type="component" value="Unassembled WGS sequence"/>
</dbReference>
<organism evidence="1 2">
    <name type="scientific">Pilibacter termitis</name>
    <dbReference type="NCBI Taxonomy" id="263852"/>
    <lineage>
        <taxon>Bacteria</taxon>
        <taxon>Bacillati</taxon>
        <taxon>Bacillota</taxon>
        <taxon>Bacilli</taxon>
        <taxon>Lactobacillales</taxon>
        <taxon>Enterococcaceae</taxon>
        <taxon>Pilibacter</taxon>
    </lineage>
</organism>
<keyword evidence="2" id="KW-1185">Reference proteome</keyword>
<accession>A0A1T4PXP1</accession>
<proteinExistence type="predicted"/>
<dbReference type="STRING" id="263852.SAMN02745116_01982"/>
<evidence type="ECO:0000313" key="1">
    <source>
        <dbReference type="EMBL" id="SJZ96294.1"/>
    </source>
</evidence>
<dbReference type="EMBL" id="FUXI01000023">
    <property type="protein sequence ID" value="SJZ96294.1"/>
    <property type="molecule type" value="Genomic_DNA"/>
</dbReference>
<gene>
    <name evidence="1" type="ORF">SAMN02745116_01982</name>
</gene>
<sequence length="49" mass="5874">MSKYQLDEKQKKLNQKYTGQAFSGQQSQKEKLAQIKEKMKRQKKNVIEE</sequence>
<protein>
    <submittedName>
        <fullName evidence="1">Uncharacterized protein</fullName>
    </submittedName>
</protein>
<evidence type="ECO:0000313" key="2">
    <source>
        <dbReference type="Proteomes" id="UP000190328"/>
    </source>
</evidence>